<organism evidence="1 2">
    <name type="scientific">Xenorhabdus bovienii (strain SS-2004)</name>
    <name type="common">Xenorhabdus nematophila subsp. bovienii</name>
    <dbReference type="NCBI Taxonomy" id="406818"/>
    <lineage>
        <taxon>Bacteria</taxon>
        <taxon>Pseudomonadati</taxon>
        <taxon>Pseudomonadota</taxon>
        <taxon>Gammaproteobacteria</taxon>
        <taxon>Enterobacterales</taxon>
        <taxon>Morganellaceae</taxon>
        <taxon>Xenorhabdus</taxon>
    </lineage>
</organism>
<dbReference type="KEGG" id="xbo:XBJ1_2721"/>
<proteinExistence type="predicted"/>
<dbReference type="Proteomes" id="UP000002045">
    <property type="component" value="Chromosome"/>
</dbReference>
<sequence>MEMILNLLMAALMGVLIPFINDETGARSGHWFQCDDHGNDRYWRILYLFGVGNAVFDLSFMGETPIYK</sequence>
<dbReference type="AlphaFoldDB" id="D3V7N3"/>
<evidence type="ECO:0000313" key="1">
    <source>
        <dbReference type="EMBL" id="CBJ81845.1"/>
    </source>
</evidence>
<name>D3V7N3_XENBS</name>
<accession>D3V7N3</accession>
<dbReference type="HOGENOM" id="CLU_2793106_0_0_6"/>
<reference evidence="1" key="1">
    <citation type="journal article" date="2011" name="PLoS ONE">
        <title>The entomopathogenic bacterial endosymbionts xenorhabdus and photorhabdus: convergent lifestyles from divergent genomes.</title>
        <authorList>
            <person name="Chaston J.M."/>
            <person name="Suen G."/>
            <person name="Tucker S.L."/>
            <person name="Andersen A.W."/>
            <person name="Bhasin A."/>
            <person name="Bode E."/>
            <person name="Bode H.B."/>
            <person name="Brachmann A.O."/>
            <person name="Cowles C.E."/>
            <person name="Cowles K.N."/>
            <person name="Darby C."/>
            <person name="de Leon L."/>
            <person name="Drace K."/>
            <person name="Du Z."/>
            <person name="Givaudan A."/>
            <person name="Herbert Tran E.E."/>
            <person name="Jewell K.A."/>
            <person name="Knack J.J."/>
            <person name="Krasomil-Osterfeld K.C."/>
            <person name="Kukor R."/>
            <person name="Lanois A."/>
            <person name="Latreille P."/>
            <person name="Leimgruber N.K."/>
            <person name="Lipke C.M."/>
            <person name="Liu R."/>
            <person name="Lu X."/>
            <person name="Martens E.C."/>
            <person name="Marri P.R."/>
            <person name="Medigue C."/>
            <person name="Menard M.L."/>
            <person name="Miller N.M."/>
            <person name="Morales-Soto N."/>
            <person name="Norton S."/>
            <person name="Ogier J.C."/>
            <person name="Orchard S.S."/>
            <person name="Park D."/>
            <person name="Park Y."/>
            <person name="Qurollo B.A."/>
            <person name="Sugar D.R."/>
            <person name="Richards G.R."/>
            <person name="Rouy Z."/>
            <person name="Slominski B."/>
            <person name="Slominski K."/>
            <person name="Snyder H."/>
            <person name="Tjaden B.C."/>
            <person name="van der Hoeven R."/>
            <person name="Welch R.D."/>
            <person name="Wheeler C."/>
            <person name="Xiang B."/>
            <person name="Barbazuk B."/>
            <person name="Gaudriault S."/>
            <person name="Goodner B."/>
            <person name="Slater S.C."/>
            <person name="Forst S."/>
            <person name="Goldman B.S."/>
            <person name="Goodrich-Blair H."/>
        </authorList>
    </citation>
    <scope>NUCLEOTIDE SEQUENCE [LARGE SCALE GENOMIC DNA]</scope>
    <source>
        <strain evidence="1">SS-2004</strain>
    </source>
</reference>
<evidence type="ECO:0000313" key="2">
    <source>
        <dbReference type="Proteomes" id="UP000002045"/>
    </source>
</evidence>
<gene>
    <name evidence="1" type="ordered locus">XBJ1_2721</name>
</gene>
<dbReference type="EMBL" id="FN667741">
    <property type="protein sequence ID" value="CBJ81845.1"/>
    <property type="molecule type" value="Genomic_DNA"/>
</dbReference>
<protein>
    <submittedName>
        <fullName evidence="1">Uncharacterized protein</fullName>
    </submittedName>
</protein>